<dbReference type="EMBL" id="BSYB01000029">
    <property type="protein sequence ID" value="GMG48742.1"/>
    <property type="molecule type" value="Genomic_DNA"/>
</dbReference>
<evidence type="ECO:0000313" key="3">
    <source>
        <dbReference type="Proteomes" id="UP001165189"/>
    </source>
</evidence>
<gene>
    <name evidence="2" type="ORF">Aory05_000740700</name>
</gene>
<evidence type="ECO:0000256" key="1">
    <source>
        <dbReference type="SAM" id="MobiDB-lite"/>
    </source>
</evidence>
<sequence>MPSWGKAPTRVANDLLVDSGSPYRKLMIKKWFDSQSRPQNLKEALNNLKYTLRTARFLLQTALLRLYGEYDDDDDNDSGDDDVVDSSDSDTSGSGLT</sequence>
<name>A0ABQ6KU51_ASPOZ</name>
<keyword evidence="3" id="KW-1185">Reference proteome</keyword>
<dbReference type="Proteomes" id="UP001165189">
    <property type="component" value="Unassembled WGS sequence"/>
</dbReference>
<protein>
    <submittedName>
        <fullName evidence="2">Unnamed protein product</fullName>
    </submittedName>
</protein>
<accession>A0ABQ6KU51</accession>
<feature type="region of interest" description="Disordered" evidence="1">
    <location>
        <begin position="70"/>
        <end position="97"/>
    </location>
</feature>
<evidence type="ECO:0000313" key="2">
    <source>
        <dbReference type="EMBL" id="GMG48742.1"/>
    </source>
</evidence>
<comment type="caution">
    <text evidence="2">The sequence shown here is derived from an EMBL/GenBank/DDBJ whole genome shotgun (WGS) entry which is preliminary data.</text>
</comment>
<reference evidence="2" key="1">
    <citation type="submission" date="2023-04" db="EMBL/GenBank/DDBJ databases">
        <title>Aspergillus oryzae var. brunneus NBRC 4377.</title>
        <authorList>
            <person name="Ichikawa N."/>
            <person name="Sato H."/>
            <person name="Tonouchi N."/>
        </authorList>
    </citation>
    <scope>NUCLEOTIDE SEQUENCE</scope>
    <source>
        <strain evidence="2">NBRC 4377</strain>
    </source>
</reference>
<organism evidence="2 3">
    <name type="scientific">Aspergillus oryzae var. brunneus</name>
    <dbReference type="NCBI Taxonomy" id="332754"/>
    <lineage>
        <taxon>Eukaryota</taxon>
        <taxon>Fungi</taxon>
        <taxon>Dikarya</taxon>
        <taxon>Ascomycota</taxon>
        <taxon>Pezizomycotina</taxon>
        <taxon>Eurotiomycetes</taxon>
        <taxon>Eurotiomycetidae</taxon>
        <taxon>Eurotiales</taxon>
        <taxon>Aspergillaceae</taxon>
        <taxon>Aspergillus</taxon>
        <taxon>Aspergillus subgen. Circumdati</taxon>
    </lineage>
</organism>
<feature type="compositionally biased region" description="Acidic residues" evidence="1">
    <location>
        <begin position="70"/>
        <end position="88"/>
    </location>
</feature>
<proteinExistence type="predicted"/>